<gene>
    <name evidence="6" type="ORF">AK812_SmicGene45452</name>
</gene>
<proteinExistence type="predicted"/>
<keyword evidence="7" id="KW-1185">Reference proteome</keyword>
<evidence type="ECO:0000259" key="5">
    <source>
        <dbReference type="Pfam" id="PF05154"/>
    </source>
</evidence>
<keyword evidence="3" id="KW-1133">Transmembrane helix</keyword>
<evidence type="ECO:0000256" key="2">
    <source>
        <dbReference type="ARBA" id="ARBA00022692"/>
    </source>
</evidence>
<keyword evidence="4" id="KW-0472">Membrane</keyword>
<evidence type="ECO:0000256" key="4">
    <source>
        <dbReference type="ARBA" id="ARBA00023136"/>
    </source>
</evidence>
<dbReference type="Pfam" id="PF05154">
    <property type="entry name" value="TM2"/>
    <property type="match status" value="1"/>
</dbReference>
<reference evidence="6 7" key="1">
    <citation type="submission" date="2016-02" db="EMBL/GenBank/DDBJ databases">
        <title>Genome analysis of coral dinoflagellate symbionts highlights evolutionary adaptations to a symbiotic lifestyle.</title>
        <authorList>
            <person name="Aranda M."/>
            <person name="Li Y."/>
            <person name="Liew Y.J."/>
            <person name="Baumgarten S."/>
            <person name="Simakov O."/>
            <person name="Wilson M."/>
            <person name="Piel J."/>
            <person name="Ashoor H."/>
            <person name="Bougouffa S."/>
            <person name="Bajic V.B."/>
            <person name="Ryu T."/>
            <person name="Ravasi T."/>
            <person name="Bayer T."/>
            <person name="Micklem G."/>
            <person name="Kim H."/>
            <person name="Bhak J."/>
            <person name="Lajeunesse T.C."/>
            <person name="Voolstra C.R."/>
        </authorList>
    </citation>
    <scope>NUCLEOTIDE SEQUENCE [LARGE SCALE GENOMIC DNA]</scope>
    <source>
        <strain evidence="6 7">CCMP2467</strain>
    </source>
</reference>
<protein>
    <recommendedName>
        <fullName evidence="5">TM2 domain-containing protein</fullName>
    </recommendedName>
</protein>
<sequence length="59" mass="6064">ADTGAAPPRGSGKVVNSCSVKGLADAQKESVGCLFGVRTAYLLSLFTGFLGVDRIYLGE</sequence>
<evidence type="ECO:0000313" key="6">
    <source>
        <dbReference type="EMBL" id="OLP74882.1"/>
    </source>
</evidence>
<comment type="subcellular location">
    <subcellularLocation>
        <location evidence="1">Membrane</location>
        <topology evidence="1">Multi-pass membrane protein</topology>
    </subcellularLocation>
</comment>
<evidence type="ECO:0000313" key="7">
    <source>
        <dbReference type="Proteomes" id="UP000186817"/>
    </source>
</evidence>
<comment type="caution">
    <text evidence="6">The sequence shown here is derived from an EMBL/GenBank/DDBJ whole genome shotgun (WGS) entry which is preliminary data.</text>
</comment>
<name>A0A1Q9BW48_SYMMI</name>
<feature type="domain" description="TM2" evidence="5">
    <location>
        <begin position="39"/>
        <end position="58"/>
    </location>
</feature>
<dbReference type="AlphaFoldDB" id="A0A1Q9BW48"/>
<dbReference type="EMBL" id="LSRX01003092">
    <property type="protein sequence ID" value="OLP74882.1"/>
    <property type="molecule type" value="Genomic_DNA"/>
</dbReference>
<dbReference type="OrthoDB" id="5804096at2759"/>
<feature type="non-terminal residue" evidence="6">
    <location>
        <position position="59"/>
    </location>
</feature>
<evidence type="ECO:0000256" key="1">
    <source>
        <dbReference type="ARBA" id="ARBA00004141"/>
    </source>
</evidence>
<organism evidence="6 7">
    <name type="scientific">Symbiodinium microadriaticum</name>
    <name type="common">Dinoflagellate</name>
    <name type="synonym">Zooxanthella microadriatica</name>
    <dbReference type="NCBI Taxonomy" id="2951"/>
    <lineage>
        <taxon>Eukaryota</taxon>
        <taxon>Sar</taxon>
        <taxon>Alveolata</taxon>
        <taxon>Dinophyceae</taxon>
        <taxon>Suessiales</taxon>
        <taxon>Symbiodiniaceae</taxon>
        <taxon>Symbiodinium</taxon>
    </lineage>
</organism>
<feature type="non-terminal residue" evidence="6">
    <location>
        <position position="1"/>
    </location>
</feature>
<evidence type="ECO:0000256" key="3">
    <source>
        <dbReference type="ARBA" id="ARBA00022989"/>
    </source>
</evidence>
<dbReference type="InterPro" id="IPR007829">
    <property type="entry name" value="TM2"/>
</dbReference>
<dbReference type="Proteomes" id="UP000186817">
    <property type="component" value="Unassembled WGS sequence"/>
</dbReference>
<dbReference type="GO" id="GO:0016020">
    <property type="term" value="C:membrane"/>
    <property type="evidence" value="ECO:0007669"/>
    <property type="project" value="UniProtKB-SubCell"/>
</dbReference>
<accession>A0A1Q9BW48</accession>
<keyword evidence="2" id="KW-0812">Transmembrane</keyword>